<dbReference type="Proteomes" id="UP000314294">
    <property type="component" value="Unassembled WGS sequence"/>
</dbReference>
<reference evidence="1 2" key="1">
    <citation type="submission" date="2019-03" db="EMBL/GenBank/DDBJ databases">
        <title>First draft genome of Liparis tanakae, snailfish: a comprehensive survey of snailfish specific genes.</title>
        <authorList>
            <person name="Kim W."/>
            <person name="Song I."/>
            <person name="Jeong J.-H."/>
            <person name="Kim D."/>
            <person name="Kim S."/>
            <person name="Ryu S."/>
            <person name="Song J.Y."/>
            <person name="Lee S.K."/>
        </authorList>
    </citation>
    <scope>NUCLEOTIDE SEQUENCE [LARGE SCALE GENOMIC DNA]</scope>
    <source>
        <tissue evidence="1">Muscle</tissue>
    </source>
</reference>
<gene>
    <name evidence="1" type="ORF">EYF80_001167</name>
</gene>
<name>A0A4Z2JDM6_9TELE</name>
<dbReference type="EMBL" id="SRLO01000005">
    <property type="protein sequence ID" value="TNN88385.1"/>
    <property type="molecule type" value="Genomic_DNA"/>
</dbReference>
<sequence length="103" mass="11386">MFECLTFSFCRLKRQRHAVLVWGSQPEHLPLLPQRPVLPGRAELNGTQTTHSLLELPSSSPCPGCGVAMLHIVILGTLGSQFKCFPLFLPSRPRPENPVDGAR</sequence>
<keyword evidence="2" id="KW-1185">Reference proteome</keyword>
<organism evidence="1 2">
    <name type="scientific">Liparis tanakae</name>
    <name type="common">Tanaka's snailfish</name>
    <dbReference type="NCBI Taxonomy" id="230148"/>
    <lineage>
        <taxon>Eukaryota</taxon>
        <taxon>Metazoa</taxon>
        <taxon>Chordata</taxon>
        <taxon>Craniata</taxon>
        <taxon>Vertebrata</taxon>
        <taxon>Euteleostomi</taxon>
        <taxon>Actinopterygii</taxon>
        <taxon>Neopterygii</taxon>
        <taxon>Teleostei</taxon>
        <taxon>Neoteleostei</taxon>
        <taxon>Acanthomorphata</taxon>
        <taxon>Eupercaria</taxon>
        <taxon>Perciformes</taxon>
        <taxon>Cottioidei</taxon>
        <taxon>Cottales</taxon>
        <taxon>Liparidae</taxon>
        <taxon>Liparis</taxon>
    </lineage>
</organism>
<comment type="caution">
    <text evidence="1">The sequence shown here is derived from an EMBL/GenBank/DDBJ whole genome shotgun (WGS) entry which is preliminary data.</text>
</comment>
<evidence type="ECO:0000313" key="2">
    <source>
        <dbReference type="Proteomes" id="UP000314294"/>
    </source>
</evidence>
<evidence type="ECO:0000313" key="1">
    <source>
        <dbReference type="EMBL" id="TNN88385.1"/>
    </source>
</evidence>
<proteinExistence type="predicted"/>
<protein>
    <submittedName>
        <fullName evidence="1">Uncharacterized protein</fullName>
    </submittedName>
</protein>
<dbReference type="AlphaFoldDB" id="A0A4Z2JDM6"/>
<accession>A0A4Z2JDM6</accession>